<gene>
    <name evidence="5" type="ORF">O3P69_019481</name>
</gene>
<dbReference type="Pfam" id="PF00685">
    <property type="entry name" value="Sulfotransfer_1"/>
    <property type="match status" value="1"/>
</dbReference>
<feature type="region of interest" description="Disordered" evidence="2">
    <location>
        <begin position="35"/>
        <end position="59"/>
    </location>
</feature>
<feature type="chain" id="PRO_5043822119" description="Sulfotransferase domain-containing protein" evidence="3">
    <location>
        <begin position="32"/>
        <end position="433"/>
    </location>
</feature>
<dbReference type="EMBL" id="JARAKH010000043">
    <property type="protein sequence ID" value="KAK8379567.1"/>
    <property type="molecule type" value="Genomic_DNA"/>
</dbReference>
<dbReference type="GO" id="GO:0008146">
    <property type="term" value="F:sulfotransferase activity"/>
    <property type="evidence" value="ECO:0007669"/>
    <property type="project" value="InterPro"/>
</dbReference>
<dbReference type="Gene3D" id="3.40.50.300">
    <property type="entry name" value="P-loop containing nucleotide triphosphate hydrolases"/>
    <property type="match status" value="1"/>
</dbReference>
<evidence type="ECO:0000313" key="5">
    <source>
        <dbReference type="EMBL" id="KAK8379567.1"/>
    </source>
</evidence>
<dbReference type="InterPro" id="IPR051589">
    <property type="entry name" value="Sialate-O-sulfotransferase"/>
</dbReference>
<comment type="caution">
    <text evidence="5">The sequence shown here is derived from an EMBL/GenBank/DDBJ whole genome shotgun (WGS) entry which is preliminary data.</text>
</comment>
<dbReference type="Proteomes" id="UP001487740">
    <property type="component" value="Unassembled WGS sequence"/>
</dbReference>
<feature type="compositionally biased region" description="Basic and acidic residues" evidence="2">
    <location>
        <begin position="420"/>
        <end position="433"/>
    </location>
</feature>
<evidence type="ECO:0000259" key="4">
    <source>
        <dbReference type="Pfam" id="PF00685"/>
    </source>
</evidence>
<name>A0AAW0T001_SCYPA</name>
<comment type="similarity">
    <text evidence="1">Belongs to the WSCD family.</text>
</comment>
<dbReference type="PANTHER" id="PTHR45964">
    <property type="entry name" value="WSCD FAMILY MEMBER CG9164"/>
    <property type="match status" value="1"/>
</dbReference>
<keyword evidence="6" id="KW-1185">Reference proteome</keyword>
<keyword evidence="3" id="KW-0732">Signal</keyword>
<dbReference type="InterPro" id="IPR027417">
    <property type="entry name" value="P-loop_NTPase"/>
</dbReference>
<feature type="domain" description="Sulfotransferase" evidence="4">
    <location>
        <begin position="273"/>
        <end position="383"/>
    </location>
</feature>
<proteinExistence type="inferred from homology"/>
<reference evidence="5 6" key="1">
    <citation type="submission" date="2023-03" db="EMBL/GenBank/DDBJ databases">
        <title>High-quality genome of Scylla paramamosain provides insights in environmental adaptation.</title>
        <authorList>
            <person name="Zhang L."/>
        </authorList>
    </citation>
    <scope>NUCLEOTIDE SEQUENCE [LARGE SCALE GENOMIC DNA]</scope>
    <source>
        <strain evidence="5">LZ_2023a</strain>
        <tissue evidence="5">Muscle</tissue>
    </source>
</reference>
<sequence>MTTAPSEAVEGQAWAWLRALLWLCHLCRMSGQLTPLTLPPTNQRPSPQGSPDTRSAKTQLVESQQVVALNALQFGYKLTQAQKKLLQDLTPKARRELEERTAKTRIAQDRVYLTHLRHKHQIVPRRGGGEEIVSLANRTIRFPVLLKKAPLELWPEQYRVYYNLTHYPWVKSKDCERFSTTFTPPGTLPTRGLASFPSSGNTWVRYLIEGATGIFTGSMYDDTSLMMKGMYGEWLVYNSGMTVVQKSHGFTTGEAMTLDRDIRTGHNHLQELGYQGVVVIRNPFKALISHRHLDVGGHTGFAPKAHFLGQGWVEFVTLKIRLWRDFYEDWVRKTQPNDICVTHYELLREDPVREMRGILKYLKIPEDKAREAAYSTARTNMQNTCTIHRLPHFGGSVGMAHRGQGRGNAHRICPSSRQPAEIRAEVQHHPRRT</sequence>
<evidence type="ECO:0000256" key="3">
    <source>
        <dbReference type="SAM" id="SignalP"/>
    </source>
</evidence>
<evidence type="ECO:0000313" key="6">
    <source>
        <dbReference type="Proteomes" id="UP001487740"/>
    </source>
</evidence>
<dbReference type="AlphaFoldDB" id="A0AAW0T001"/>
<dbReference type="PANTHER" id="PTHR45964:SF5">
    <property type="entry name" value="WSCD FAMILY MEMBER CG9164"/>
    <property type="match status" value="1"/>
</dbReference>
<feature type="signal peptide" evidence="3">
    <location>
        <begin position="1"/>
        <end position="31"/>
    </location>
</feature>
<dbReference type="SUPFAM" id="SSF52540">
    <property type="entry name" value="P-loop containing nucleoside triphosphate hydrolases"/>
    <property type="match status" value="1"/>
</dbReference>
<evidence type="ECO:0000256" key="1">
    <source>
        <dbReference type="ARBA" id="ARBA00010236"/>
    </source>
</evidence>
<protein>
    <recommendedName>
        <fullName evidence="4">Sulfotransferase domain-containing protein</fullName>
    </recommendedName>
</protein>
<organism evidence="5 6">
    <name type="scientific">Scylla paramamosain</name>
    <name type="common">Mud crab</name>
    <dbReference type="NCBI Taxonomy" id="85552"/>
    <lineage>
        <taxon>Eukaryota</taxon>
        <taxon>Metazoa</taxon>
        <taxon>Ecdysozoa</taxon>
        <taxon>Arthropoda</taxon>
        <taxon>Crustacea</taxon>
        <taxon>Multicrustacea</taxon>
        <taxon>Malacostraca</taxon>
        <taxon>Eumalacostraca</taxon>
        <taxon>Eucarida</taxon>
        <taxon>Decapoda</taxon>
        <taxon>Pleocyemata</taxon>
        <taxon>Brachyura</taxon>
        <taxon>Eubrachyura</taxon>
        <taxon>Portunoidea</taxon>
        <taxon>Portunidae</taxon>
        <taxon>Portuninae</taxon>
        <taxon>Scylla</taxon>
    </lineage>
</organism>
<accession>A0AAW0T001</accession>
<feature type="region of interest" description="Disordered" evidence="2">
    <location>
        <begin position="402"/>
        <end position="433"/>
    </location>
</feature>
<evidence type="ECO:0000256" key="2">
    <source>
        <dbReference type="SAM" id="MobiDB-lite"/>
    </source>
</evidence>
<dbReference type="InterPro" id="IPR000863">
    <property type="entry name" value="Sulfotransferase_dom"/>
</dbReference>